<proteinExistence type="inferred from homology"/>
<evidence type="ECO:0000256" key="8">
    <source>
        <dbReference type="RuleBase" id="RU364100"/>
    </source>
</evidence>
<name>A0ABU8HDF9_9BACI</name>
<keyword evidence="7" id="KW-0456">Lyase</keyword>
<dbReference type="Proteomes" id="UP001312865">
    <property type="component" value="Unassembled WGS sequence"/>
</dbReference>
<gene>
    <name evidence="9" type="ORF">WAK64_09530</name>
</gene>
<keyword evidence="3" id="KW-0227">DNA damage</keyword>
<dbReference type="RefSeq" id="WP_336586729.1">
    <property type="nucleotide sequence ID" value="NZ_JBBAXC010000006.1"/>
</dbReference>
<keyword evidence="2 8" id="KW-0645">Protease</keyword>
<dbReference type="InterPro" id="IPR003738">
    <property type="entry name" value="SRAP"/>
</dbReference>
<evidence type="ECO:0000313" key="9">
    <source>
        <dbReference type="EMBL" id="MEI5907297.1"/>
    </source>
</evidence>
<dbReference type="PANTHER" id="PTHR13604">
    <property type="entry name" value="DC12-RELATED"/>
    <property type="match status" value="1"/>
</dbReference>
<dbReference type="InterPro" id="IPR036590">
    <property type="entry name" value="SRAP-like"/>
</dbReference>
<keyword evidence="5" id="KW-0190">Covalent protein-DNA linkage</keyword>
<keyword evidence="6" id="KW-0238">DNA-binding</keyword>
<evidence type="ECO:0000256" key="3">
    <source>
        <dbReference type="ARBA" id="ARBA00022763"/>
    </source>
</evidence>
<comment type="caution">
    <text evidence="9">The sequence shown here is derived from an EMBL/GenBank/DDBJ whole genome shotgun (WGS) entry which is preliminary data.</text>
</comment>
<keyword evidence="10" id="KW-1185">Reference proteome</keyword>
<organism evidence="9 10">
    <name type="scientific">Bacillus spongiae</name>
    <dbReference type="NCBI Taxonomy" id="2683610"/>
    <lineage>
        <taxon>Bacteria</taxon>
        <taxon>Bacillati</taxon>
        <taxon>Bacillota</taxon>
        <taxon>Bacilli</taxon>
        <taxon>Bacillales</taxon>
        <taxon>Bacillaceae</taxon>
        <taxon>Bacillus</taxon>
    </lineage>
</organism>
<protein>
    <recommendedName>
        <fullName evidence="8">Abasic site processing protein</fullName>
        <ecNumber evidence="8">3.4.-.-</ecNumber>
    </recommendedName>
</protein>
<dbReference type="EC" id="3.4.-.-" evidence="8"/>
<evidence type="ECO:0000256" key="1">
    <source>
        <dbReference type="ARBA" id="ARBA00008136"/>
    </source>
</evidence>
<accession>A0ABU8HDF9</accession>
<sequence>MCGRYTITIPPEEWSQLITIDEWSTEWEISYNVAPGQKVLSAIYYNSKVRAGPLHWGLIPKWSPKGAAPKPMINARGETLSTKVSFKSLVDKRRCVFMADSFFEWKRKGKERIPYRFQLENGEPFAFAGLWDAREEHGQKHSMGTIITTKANDVVQPIHDRMPVILDTKDKILNWLNVNIPFDQVSSLLTPLEDEKMEFYRVSNIVNSSQNNNEECIKQMFT</sequence>
<evidence type="ECO:0000256" key="7">
    <source>
        <dbReference type="ARBA" id="ARBA00023239"/>
    </source>
</evidence>
<dbReference type="PANTHER" id="PTHR13604:SF0">
    <property type="entry name" value="ABASIC SITE PROCESSING PROTEIN HMCES"/>
    <property type="match status" value="1"/>
</dbReference>
<keyword evidence="4 8" id="KW-0378">Hydrolase</keyword>
<evidence type="ECO:0000256" key="5">
    <source>
        <dbReference type="ARBA" id="ARBA00023124"/>
    </source>
</evidence>
<dbReference type="Gene3D" id="3.90.1680.10">
    <property type="entry name" value="SOS response associated peptidase-like"/>
    <property type="match status" value="1"/>
</dbReference>
<dbReference type="EMBL" id="JBBAXC010000006">
    <property type="protein sequence ID" value="MEI5907297.1"/>
    <property type="molecule type" value="Genomic_DNA"/>
</dbReference>
<reference evidence="9 10" key="1">
    <citation type="journal article" date="2018" name="J. Microbiol.">
        <title>Bacillus spongiae sp. nov., isolated from sponge of Jeju Island.</title>
        <authorList>
            <person name="Lee G.E."/>
            <person name="Im W.T."/>
            <person name="Park J.S."/>
        </authorList>
    </citation>
    <scope>NUCLEOTIDE SEQUENCE [LARGE SCALE GENOMIC DNA]</scope>
    <source>
        <strain evidence="9 10">135PIL107-10</strain>
    </source>
</reference>
<evidence type="ECO:0000256" key="4">
    <source>
        <dbReference type="ARBA" id="ARBA00022801"/>
    </source>
</evidence>
<evidence type="ECO:0000256" key="6">
    <source>
        <dbReference type="ARBA" id="ARBA00023125"/>
    </source>
</evidence>
<evidence type="ECO:0000313" key="10">
    <source>
        <dbReference type="Proteomes" id="UP001312865"/>
    </source>
</evidence>
<dbReference type="SUPFAM" id="SSF143081">
    <property type="entry name" value="BB1717-like"/>
    <property type="match status" value="1"/>
</dbReference>
<dbReference type="Pfam" id="PF02586">
    <property type="entry name" value="SRAP"/>
    <property type="match status" value="1"/>
</dbReference>
<comment type="similarity">
    <text evidence="1 8">Belongs to the SOS response-associated peptidase family.</text>
</comment>
<evidence type="ECO:0000256" key="2">
    <source>
        <dbReference type="ARBA" id="ARBA00022670"/>
    </source>
</evidence>